<accession>A0A9N9PJU2</accession>
<proteinExistence type="predicted"/>
<feature type="domain" description="Heterokaryon incompatibility" evidence="1">
    <location>
        <begin position="101"/>
        <end position="262"/>
    </location>
</feature>
<dbReference type="Proteomes" id="UP000696280">
    <property type="component" value="Unassembled WGS sequence"/>
</dbReference>
<dbReference type="InterPro" id="IPR010730">
    <property type="entry name" value="HET"/>
</dbReference>
<protein>
    <recommendedName>
        <fullName evidence="1">Heterokaryon incompatibility domain-containing protein</fullName>
    </recommendedName>
</protein>
<dbReference type="AlphaFoldDB" id="A0A9N9PJU2"/>
<keyword evidence="3" id="KW-1185">Reference proteome</keyword>
<reference evidence="2" key="1">
    <citation type="submission" date="2021-07" db="EMBL/GenBank/DDBJ databases">
        <authorList>
            <person name="Durling M."/>
        </authorList>
    </citation>
    <scope>NUCLEOTIDE SEQUENCE</scope>
</reference>
<comment type="caution">
    <text evidence="2">The sequence shown here is derived from an EMBL/GenBank/DDBJ whole genome shotgun (WGS) entry which is preliminary data.</text>
</comment>
<dbReference type="PANTHER" id="PTHR33112">
    <property type="entry name" value="DOMAIN PROTEIN, PUTATIVE-RELATED"/>
    <property type="match status" value="1"/>
</dbReference>
<organism evidence="2 3">
    <name type="scientific">Hymenoscyphus fraxineus</name>
    <dbReference type="NCBI Taxonomy" id="746836"/>
    <lineage>
        <taxon>Eukaryota</taxon>
        <taxon>Fungi</taxon>
        <taxon>Dikarya</taxon>
        <taxon>Ascomycota</taxon>
        <taxon>Pezizomycotina</taxon>
        <taxon>Leotiomycetes</taxon>
        <taxon>Helotiales</taxon>
        <taxon>Helotiaceae</taxon>
        <taxon>Hymenoscyphus</taxon>
    </lineage>
</organism>
<name>A0A9N9PJU2_9HELO</name>
<dbReference type="PANTHER" id="PTHR33112:SF9">
    <property type="entry name" value="HETEROKARYON INCOMPATIBILITY DOMAIN-CONTAINING PROTEIN"/>
    <property type="match status" value="1"/>
</dbReference>
<dbReference type="OrthoDB" id="3557330at2759"/>
<sequence>MNVHGGTGLESLHGKVSVDYNFREHCIAFPITKSYHKDTASEDTFETLSNWINDCSKEHSCVESSQSILPQRVLDVGINDTTPKKFRRLRVHESSGQSGSYAALSHCWGSSPIVTSLKSNFHIRKNHISWNELSKTFQDAVTITRKLGIPYLWIDSLCIIQDDPGDWEIQSSKMLSIYSRACLTIAADHAENGDGGCFASSFKKPLLVRQIGFPETLQRHGTASIEWDKECGLHPVHANFVRPGRFAYPLSSLSSRGWTLQERLLSRRIVHYTSWELVWECRRVVDCQCGRIASEETKTLMHDFHENLHQKAKTPELIKLWMRVVEEYSKRRLTYERDKLVAIDGLVRLFEINGLKHGFAGNWMANIREMVLWSRAGRQEVSRSTECSVPTWSWASYPDSLFFDLLWRLNDPRLKRRYPTRIFSLSVERGVSGQMLDKRLTVIGTAVTLKPAAVQDLEGRSALNEYRHFLACKRSATLCLALPDYQQEFEKIIQEGQTVTGLLWHVVLDRTRSKEDDIFHVSQYSSHILILQHDPQNINQYRRLGLAFINWSFHVDNAIPPPKIDGMKQEWGLGKDWFKNATLQKLTII</sequence>
<feature type="non-terminal residue" evidence="2">
    <location>
        <position position="1"/>
    </location>
</feature>
<dbReference type="Pfam" id="PF06985">
    <property type="entry name" value="HET"/>
    <property type="match status" value="1"/>
</dbReference>
<evidence type="ECO:0000313" key="3">
    <source>
        <dbReference type="Proteomes" id="UP000696280"/>
    </source>
</evidence>
<evidence type="ECO:0000259" key="1">
    <source>
        <dbReference type="Pfam" id="PF06985"/>
    </source>
</evidence>
<dbReference type="EMBL" id="CAJVRL010000070">
    <property type="protein sequence ID" value="CAG8956224.1"/>
    <property type="molecule type" value="Genomic_DNA"/>
</dbReference>
<evidence type="ECO:0000313" key="2">
    <source>
        <dbReference type="EMBL" id="CAG8956224.1"/>
    </source>
</evidence>
<gene>
    <name evidence="2" type="ORF">HYFRA_00003604</name>
</gene>